<dbReference type="KEGG" id="dwd:DSCW_40700"/>
<evidence type="ECO:0000259" key="5">
    <source>
        <dbReference type="PROSITE" id="PS51379"/>
    </source>
</evidence>
<dbReference type="PRINTS" id="PR00419">
    <property type="entry name" value="ADXRDTASE"/>
</dbReference>
<dbReference type="Proteomes" id="UP000427769">
    <property type="component" value="Chromosome"/>
</dbReference>
<name>A0A5K7Z9Z5_9BACT</name>
<dbReference type="GO" id="GO:0051536">
    <property type="term" value="F:iron-sulfur cluster binding"/>
    <property type="evidence" value="ECO:0007669"/>
    <property type="project" value="InterPro"/>
</dbReference>
<dbReference type="InterPro" id="IPR051394">
    <property type="entry name" value="Glutamate_Synthase"/>
</dbReference>
<evidence type="ECO:0000256" key="4">
    <source>
        <dbReference type="ARBA" id="ARBA00029440"/>
    </source>
</evidence>
<comment type="pathway">
    <text evidence="4">Amino-acid biosynthesis.</text>
</comment>
<dbReference type="InterPro" id="IPR028261">
    <property type="entry name" value="DPD_II"/>
</dbReference>
<dbReference type="SUPFAM" id="SSF46548">
    <property type="entry name" value="alpha-helical ferredoxin"/>
    <property type="match status" value="1"/>
</dbReference>
<dbReference type="InterPro" id="IPR009051">
    <property type="entry name" value="Helical_ferredxn"/>
</dbReference>
<feature type="domain" description="4Fe-4S ferredoxin-type" evidence="5">
    <location>
        <begin position="36"/>
        <end position="70"/>
    </location>
</feature>
<evidence type="ECO:0000256" key="3">
    <source>
        <dbReference type="ARBA" id="ARBA00023164"/>
    </source>
</evidence>
<evidence type="ECO:0000256" key="2">
    <source>
        <dbReference type="ARBA" id="ARBA00023002"/>
    </source>
</evidence>
<dbReference type="PANTHER" id="PTHR43100:SF1">
    <property type="entry name" value="GLUTAMATE SYNTHASE [NADPH] SMALL CHAIN"/>
    <property type="match status" value="1"/>
</dbReference>
<gene>
    <name evidence="6" type="primary">gltD</name>
    <name evidence="6" type="ORF">DSCW_40700</name>
</gene>
<dbReference type="InterPro" id="IPR017896">
    <property type="entry name" value="4Fe4S_Fe-S-bd"/>
</dbReference>
<dbReference type="RefSeq" id="WP_155305466.1">
    <property type="nucleotide sequence ID" value="NZ_AP021875.1"/>
</dbReference>
<evidence type="ECO:0000256" key="1">
    <source>
        <dbReference type="ARBA" id="ARBA00022605"/>
    </source>
</evidence>
<dbReference type="NCBIfam" id="TIGR01317">
    <property type="entry name" value="GOGAT_sm_gam"/>
    <property type="match status" value="1"/>
</dbReference>
<dbReference type="Gene3D" id="1.10.1060.10">
    <property type="entry name" value="Alpha-helical ferredoxin"/>
    <property type="match status" value="1"/>
</dbReference>
<dbReference type="InterPro" id="IPR006005">
    <property type="entry name" value="Glut_synth_ssu1"/>
</dbReference>
<evidence type="ECO:0000313" key="7">
    <source>
        <dbReference type="Proteomes" id="UP000427769"/>
    </source>
</evidence>
<keyword evidence="3" id="KW-0314">Glutamate biosynthesis</keyword>
<dbReference type="Pfam" id="PF07992">
    <property type="entry name" value="Pyr_redox_2"/>
    <property type="match status" value="2"/>
</dbReference>
<accession>A0A5K7Z9Z5</accession>
<organism evidence="6 7">
    <name type="scientific">Desulfosarcina widdelii</name>
    <dbReference type="NCBI Taxonomy" id="947919"/>
    <lineage>
        <taxon>Bacteria</taxon>
        <taxon>Pseudomonadati</taxon>
        <taxon>Thermodesulfobacteriota</taxon>
        <taxon>Desulfobacteria</taxon>
        <taxon>Desulfobacterales</taxon>
        <taxon>Desulfosarcinaceae</taxon>
        <taxon>Desulfosarcina</taxon>
    </lineage>
</organism>
<keyword evidence="1" id="KW-0028">Amino-acid biosynthesis</keyword>
<reference evidence="6 7" key="1">
    <citation type="submission" date="2019-11" db="EMBL/GenBank/DDBJ databases">
        <title>Comparative genomics of hydrocarbon-degrading Desulfosarcina strains.</title>
        <authorList>
            <person name="Watanabe M."/>
            <person name="Kojima H."/>
            <person name="Fukui M."/>
        </authorList>
    </citation>
    <scope>NUCLEOTIDE SEQUENCE [LARGE SCALE GENOMIC DNA]</scope>
    <source>
        <strain evidence="6 7">PP31</strain>
    </source>
</reference>
<sequence length="486" mass="53606">MGKPTGFKEYDRQLPERRTVEERVGDFKEIYRPFSESALRDQAARCMDCGVPTCHAGCPLGNRIPDWNDEVYRDRWKAALTLLLSTNNFPEFTGRLCPAPCEEACVLAIDAPAVTIEQIEKTIIEHAFDQGWVQPQPPTRRTGKRVAVIGSGPAGLACAGQLNRAGHTVTVIERDARPGGLLRYGIPDFKLEKTVVDRRIALMEAEGIQFQNGLQAGVDISADDLYADYDALVLCCGSTRPRDLPLPGRDLAGIHNAMEFLTGQNRVLSGEARSLDISAKGKKAIVIGGGDTGSDCIGTCHRQEASSVVNFELLPQPPEDRPDAQPWPYWPVRLRTSSSHEEGGQRHWNILTRQFIGDRGRVVALETLEVRWIEENGRPVRFEEIDGTQRRWPADLVLLALGFAGPEADTIVAQLDLALDDRGNIRTEDNHMTSRPGVFAAGDARRGQSLVVWAISEGREAARNVDRFLMGHSDLPAKACCDLPRA</sequence>
<dbReference type="PANTHER" id="PTHR43100">
    <property type="entry name" value="GLUTAMATE SYNTHASE [NADPH] SMALL CHAIN"/>
    <property type="match status" value="1"/>
</dbReference>
<keyword evidence="7" id="KW-1185">Reference proteome</keyword>
<dbReference type="InterPro" id="IPR023753">
    <property type="entry name" value="FAD/NAD-binding_dom"/>
</dbReference>
<dbReference type="EMBL" id="AP021875">
    <property type="protein sequence ID" value="BBO76653.1"/>
    <property type="molecule type" value="Genomic_DNA"/>
</dbReference>
<dbReference type="AlphaFoldDB" id="A0A5K7Z9Z5"/>
<dbReference type="PROSITE" id="PS51379">
    <property type="entry name" value="4FE4S_FER_2"/>
    <property type="match status" value="1"/>
</dbReference>
<dbReference type="OrthoDB" id="9803192at2"/>
<keyword evidence="2" id="KW-0560">Oxidoreductase</keyword>
<proteinExistence type="predicted"/>
<dbReference type="GO" id="GO:0016639">
    <property type="term" value="F:oxidoreductase activity, acting on the CH-NH2 group of donors, NAD or NADP as acceptor"/>
    <property type="evidence" value="ECO:0007669"/>
    <property type="project" value="InterPro"/>
</dbReference>
<dbReference type="SUPFAM" id="SSF51971">
    <property type="entry name" value="Nucleotide-binding domain"/>
    <property type="match status" value="2"/>
</dbReference>
<dbReference type="Gene3D" id="3.50.50.60">
    <property type="entry name" value="FAD/NAD(P)-binding domain"/>
    <property type="match status" value="2"/>
</dbReference>
<dbReference type="Pfam" id="PF14691">
    <property type="entry name" value="Fer4_20"/>
    <property type="match status" value="1"/>
</dbReference>
<dbReference type="GO" id="GO:0006537">
    <property type="term" value="P:glutamate biosynthetic process"/>
    <property type="evidence" value="ECO:0007669"/>
    <property type="project" value="UniProtKB-KW"/>
</dbReference>
<dbReference type="InterPro" id="IPR036188">
    <property type="entry name" value="FAD/NAD-bd_sf"/>
</dbReference>
<protein>
    <submittedName>
        <fullName evidence="6">Dihydropyrimidine dehydrogenase subunit A</fullName>
    </submittedName>
</protein>
<evidence type="ECO:0000313" key="6">
    <source>
        <dbReference type="EMBL" id="BBO76653.1"/>
    </source>
</evidence>